<dbReference type="InterPro" id="IPR021491">
    <property type="entry name" value="DUF3145"/>
</dbReference>
<sequence>MTTHIQAKPGNSMSHEAYGARGVVFIHSCPRAVSPHLEWSLTAVFGTSVKLDWSEQPVAPGTVRSEILWQGPAGLGAKLASALLAFAQVRYEVTEDANGSRQGERFAATPALGLFRADIGEHGDVMVAEERLRTALQHASMTNEGLRDEIARLIGEPWDEELESFRCAHEGSTVRVLHNVI</sequence>
<dbReference type="AlphaFoldDB" id="A0A6J6LFK2"/>
<dbReference type="Pfam" id="PF11343">
    <property type="entry name" value="DUF3145"/>
    <property type="match status" value="1"/>
</dbReference>
<name>A0A6J6LFK2_9ZZZZ</name>
<accession>A0A6J6LFK2</accession>
<dbReference type="EMBL" id="CAEZWR010000035">
    <property type="protein sequence ID" value="CAB4659374.1"/>
    <property type="molecule type" value="Genomic_DNA"/>
</dbReference>
<gene>
    <name evidence="1" type="ORF">UFOPK2282_00436</name>
</gene>
<organism evidence="1">
    <name type="scientific">freshwater metagenome</name>
    <dbReference type="NCBI Taxonomy" id="449393"/>
    <lineage>
        <taxon>unclassified sequences</taxon>
        <taxon>metagenomes</taxon>
        <taxon>ecological metagenomes</taxon>
    </lineage>
</organism>
<protein>
    <submittedName>
        <fullName evidence="1">Unannotated protein</fullName>
    </submittedName>
</protein>
<reference evidence="1" key="1">
    <citation type="submission" date="2020-05" db="EMBL/GenBank/DDBJ databases">
        <authorList>
            <person name="Chiriac C."/>
            <person name="Salcher M."/>
            <person name="Ghai R."/>
            <person name="Kavagutti S V."/>
        </authorList>
    </citation>
    <scope>NUCLEOTIDE SEQUENCE</scope>
</reference>
<proteinExistence type="predicted"/>
<evidence type="ECO:0000313" key="1">
    <source>
        <dbReference type="EMBL" id="CAB4659374.1"/>
    </source>
</evidence>